<dbReference type="STRING" id="1798002.A2478_01785"/>
<comment type="caution">
    <text evidence="2">The sequence shown here is derived from an EMBL/GenBank/DDBJ whole genome shotgun (WGS) entry which is preliminary data.</text>
</comment>
<dbReference type="InterPro" id="IPR006070">
    <property type="entry name" value="Sua5-like_dom"/>
</dbReference>
<evidence type="ECO:0000313" key="2">
    <source>
        <dbReference type="EMBL" id="OGF33410.1"/>
    </source>
</evidence>
<dbReference type="NCBIfam" id="TIGR00057">
    <property type="entry name" value="L-threonylcarbamoyladenylate synthase"/>
    <property type="match status" value="1"/>
</dbReference>
<dbReference type="Pfam" id="PF01300">
    <property type="entry name" value="Sua5_yciO_yrdC"/>
    <property type="match status" value="1"/>
</dbReference>
<evidence type="ECO:0000313" key="3">
    <source>
        <dbReference type="Proteomes" id="UP000179001"/>
    </source>
</evidence>
<dbReference type="PANTHER" id="PTHR42828:SF3">
    <property type="entry name" value="THREONYLCARBAMOYL-AMP SYNTHASE"/>
    <property type="match status" value="1"/>
</dbReference>
<dbReference type="PANTHER" id="PTHR42828">
    <property type="entry name" value="DHBP SYNTHASE RIBB-LIKE ALPHA/BETA DOMAIN-CONTAINING PROTEIN"/>
    <property type="match status" value="1"/>
</dbReference>
<reference evidence="2 3" key="1">
    <citation type="journal article" date="2016" name="Nat. Commun.">
        <title>Thousands of microbial genomes shed light on interconnected biogeochemical processes in an aquifer system.</title>
        <authorList>
            <person name="Anantharaman K."/>
            <person name="Brown C.T."/>
            <person name="Hug L.A."/>
            <person name="Sharon I."/>
            <person name="Castelle C.J."/>
            <person name="Probst A.J."/>
            <person name="Thomas B.C."/>
            <person name="Singh A."/>
            <person name="Wilkins M.J."/>
            <person name="Karaoz U."/>
            <person name="Brodie E.L."/>
            <person name="Williams K.H."/>
            <person name="Hubbard S.S."/>
            <person name="Banfield J.F."/>
        </authorList>
    </citation>
    <scope>NUCLEOTIDE SEQUENCE [LARGE SCALE GENOMIC DNA]</scope>
</reference>
<dbReference type="Proteomes" id="UP000179001">
    <property type="component" value="Unassembled WGS sequence"/>
</dbReference>
<dbReference type="PROSITE" id="PS51163">
    <property type="entry name" value="YRDC"/>
    <property type="match status" value="1"/>
</dbReference>
<dbReference type="GO" id="GO:0003725">
    <property type="term" value="F:double-stranded RNA binding"/>
    <property type="evidence" value="ECO:0007669"/>
    <property type="project" value="InterPro"/>
</dbReference>
<dbReference type="AlphaFoldDB" id="A0A1F5T379"/>
<organism evidence="2 3">
    <name type="scientific">Candidatus Falkowbacteria bacterium RIFOXYC2_FULL_36_12</name>
    <dbReference type="NCBI Taxonomy" id="1798002"/>
    <lineage>
        <taxon>Bacteria</taxon>
        <taxon>Candidatus Falkowiibacteriota</taxon>
    </lineage>
</organism>
<dbReference type="SUPFAM" id="SSF55821">
    <property type="entry name" value="YrdC/RibB"/>
    <property type="match status" value="1"/>
</dbReference>
<feature type="domain" description="YrdC-like" evidence="1">
    <location>
        <begin position="12"/>
        <end position="195"/>
    </location>
</feature>
<accession>A0A1F5T379</accession>
<protein>
    <submittedName>
        <fullName evidence="2">Threonylcarbamoyl-AMP synthase</fullName>
    </submittedName>
</protein>
<gene>
    <name evidence="2" type="ORF">A2478_01785</name>
</gene>
<dbReference type="InterPro" id="IPR017945">
    <property type="entry name" value="DHBP_synth_RibB-like_a/b_dom"/>
</dbReference>
<proteinExistence type="predicted"/>
<sequence>MMIEINKENPEYPKIKLAVETLRNEGVIVYPTDTIYGLGCDISSKKAIDKIYRIKNKKATGFSFIIPDLSQISKYAYVSDYAYKLMKRLLPGPYTFILKATKIVPKQLIPNKKTVAIRIPDNIITAEIVKLLGNPIVSTSVNITGGIHFTDPIDIEKKFGNDIDLIIDIGPLPNDASTVIDLTNDEPIIIREGKGDISVI</sequence>
<dbReference type="Gene3D" id="3.90.870.10">
    <property type="entry name" value="DHBP synthase"/>
    <property type="match status" value="1"/>
</dbReference>
<dbReference type="InterPro" id="IPR052532">
    <property type="entry name" value="SUA5_domain"/>
</dbReference>
<name>A0A1F5T379_9BACT</name>
<dbReference type="EMBL" id="MFGJ01000001">
    <property type="protein sequence ID" value="OGF33410.1"/>
    <property type="molecule type" value="Genomic_DNA"/>
</dbReference>
<evidence type="ECO:0000259" key="1">
    <source>
        <dbReference type="PROSITE" id="PS51163"/>
    </source>
</evidence>